<name>S4MFG3_9ACTN</name>
<reference evidence="2 3" key="1">
    <citation type="submission" date="2013-02" db="EMBL/GenBank/DDBJ databases">
        <title>Draft Genome Sequence of Streptomyces afghaniensis, Which Produces Compounds of the Julimycin B-Complex.</title>
        <authorList>
            <person name="Gruening B.A."/>
            <person name="Praeg A."/>
            <person name="Erxleben A."/>
            <person name="Guenther S."/>
            <person name="Fiedler H.-P."/>
            <person name="Goodfellow M."/>
            <person name="Mueller M."/>
        </authorList>
    </citation>
    <scope>NUCLEOTIDE SEQUENCE [LARGE SCALE GENOMIC DNA]</scope>
    <source>
        <strain evidence="2 3">772</strain>
    </source>
</reference>
<dbReference type="HOGENOM" id="CLU_3140983_0_0_11"/>
<keyword evidence="1" id="KW-0812">Transmembrane</keyword>
<evidence type="ECO:0000256" key="1">
    <source>
        <dbReference type="SAM" id="Phobius"/>
    </source>
</evidence>
<organism evidence="2 3">
    <name type="scientific">Streptomyces afghaniensis 772</name>
    <dbReference type="NCBI Taxonomy" id="1283301"/>
    <lineage>
        <taxon>Bacteria</taxon>
        <taxon>Bacillati</taxon>
        <taxon>Actinomycetota</taxon>
        <taxon>Actinomycetes</taxon>
        <taxon>Kitasatosporales</taxon>
        <taxon>Streptomycetaceae</taxon>
        <taxon>Streptomyces</taxon>
    </lineage>
</organism>
<protein>
    <submittedName>
        <fullName evidence="2">Uncharacterized protein</fullName>
    </submittedName>
</protein>
<accession>S4MFG3</accession>
<dbReference type="Proteomes" id="UP000015001">
    <property type="component" value="Unassembled WGS sequence"/>
</dbReference>
<evidence type="ECO:0000313" key="2">
    <source>
        <dbReference type="EMBL" id="EPJ38228.1"/>
    </source>
</evidence>
<dbReference type="PATRIC" id="fig|1283301.3.peg.4717"/>
<comment type="caution">
    <text evidence="2">The sequence shown here is derived from an EMBL/GenBank/DDBJ whole genome shotgun (WGS) entry which is preliminary data.</text>
</comment>
<keyword evidence="1" id="KW-0472">Membrane</keyword>
<keyword evidence="1" id="KW-1133">Transmembrane helix</keyword>
<proteinExistence type="predicted"/>
<dbReference type="EMBL" id="AOPY01001467">
    <property type="protein sequence ID" value="EPJ38228.1"/>
    <property type="molecule type" value="Genomic_DNA"/>
</dbReference>
<dbReference type="RefSeq" id="WP_020273636.1">
    <property type="nucleotide sequence ID" value="NZ_KE354224.1"/>
</dbReference>
<feature type="transmembrane region" description="Helical" evidence="1">
    <location>
        <begin position="18"/>
        <end position="41"/>
    </location>
</feature>
<dbReference type="AlphaFoldDB" id="S4MFG3"/>
<sequence length="49" mass="5180">MPERTQTARALRRRAPGLILITAAALYSVVPLLSMVSAALAPQGTFPSD</sequence>
<evidence type="ECO:0000313" key="3">
    <source>
        <dbReference type="Proteomes" id="UP000015001"/>
    </source>
</evidence>
<keyword evidence="3" id="KW-1185">Reference proteome</keyword>
<gene>
    <name evidence="2" type="ORF">STAFG_4743</name>
</gene>